<feature type="transmembrane region" description="Helical" evidence="1">
    <location>
        <begin position="260"/>
        <end position="281"/>
    </location>
</feature>
<protein>
    <submittedName>
        <fullName evidence="2">Uncharacterized protein</fullName>
    </submittedName>
</protein>
<name>A0A1I2WSH6_9EURY</name>
<dbReference type="AlphaFoldDB" id="A0A1I2WSH6"/>
<gene>
    <name evidence="2" type="ORF">SAMN04488063_3676</name>
</gene>
<sequence length="285" mass="31252">MQRRAAAIYVAFFLVIGAASYSLIATAQTPEIQFQNPDYSVSQGDTFDANGQTYNVSSISATEEEGGHGGGATLVRSGEMTYTEQSAEYTETWENNSSVTVGDGNWTVLVPEDSNASQFTLRQDVDRTQILEQDPNADNETVTRNGQEYVVQNEGGSTTLILADEYFPTPETRQVSVGESLQYQGNQTNVENVTESGVEVTWTAPRTNTIEASDDGNVTLGDQTYLAHFPDNETMQLTSDFENYQAQQEEIESFHTRENGLWGIVILCGSVVALLVGLAFLPSRY</sequence>
<proteinExistence type="predicted"/>
<evidence type="ECO:0000313" key="3">
    <source>
        <dbReference type="Proteomes" id="UP000198876"/>
    </source>
</evidence>
<reference evidence="3" key="1">
    <citation type="submission" date="2016-10" db="EMBL/GenBank/DDBJ databases">
        <authorList>
            <person name="Varghese N."/>
            <person name="Submissions S."/>
        </authorList>
    </citation>
    <scope>NUCLEOTIDE SEQUENCE [LARGE SCALE GENOMIC DNA]</scope>
    <source>
        <strain evidence="3">CGMCC 1.7739</strain>
    </source>
</reference>
<dbReference type="STRING" id="553467.SAMN04488063_3676"/>
<dbReference type="Proteomes" id="UP000198876">
    <property type="component" value="Unassembled WGS sequence"/>
</dbReference>
<organism evidence="2 3">
    <name type="scientific">Halopelagius inordinatus</name>
    <dbReference type="NCBI Taxonomy" id="553467"/>
    <lineage>
        <taxon>Archaea</taxon>
        <taxon>Methanobacteriati</taxon>
        <taxon>Methanobacteriota</taxon>
        <taxon>Stenosarchaea group</taxon>
        <taxon>Halobacteria</taxon>
        <taxon>Halobacteriales</taxon>
        <taxon>Haloferacaceae</taxon>
    </lineage>
</organism>
<accession>A0A1I2WSH6</accession>
<keyword evidence="1" id="KW-1133">Transmembrane helix</keyword>
<keyword evidence="1" id="KW-0812">Transmembrane</keyword>
<dbReference type="RefSeq" id="WP_092894017.1">
    <property type="nucleotide sequence ID" value="NZ_FOOQ01000009.1"/>
</dbReference>
<evidence type="ECO:0000313" key="2">
    <source>
        <dbReference type="EMBL" id="SFH04245.1"/>
    </source>
</evidence>
<keyword evidence="1" id="KW-0472">Membrane</keyword>
<keyword evidence="3" id="KW-1185">Reference proteome</keyword>
<dbReference type="OrthoDB" id="214459at2157"/>
<evidence type="ECO:0000256" key="1">
    <source>
        <dbReference type="SAM" id="Phobius"/>
    </source>
</evidence>
<dbReference type="EMBL" id="FOOQ01000009">
    <property type="protein sequence ID" value="SFH04245.1"/>
    <property type="molecule type" value="Genomic_DNA"/>
</dbReference>